<dbReference type="Proteomes" id="UP001445335">
    <property type="component" value="Unassembled WGS sequence"/>
</dbReference>
<comment type="caution">
    <text evidence="1">The sequence shown here is derived from an EMBL/GenBank/DDBJ whole genome shotgun (WGS) entry which is preliminary data.</text>
</comment>
<proteinExistence type="predicted"/>
<dbReference type="InterPro" id="IPR045287">
    <property type="entry name" value="PAB"/>
</dbReference>
<evidence type="ECO:0000313" key="2">
    <source>
        <dbReference type="Proteomes" id="UP001445335"/>
    </source>
</evidence>
<accession>A0AAW1RKA2</accession>
<dbReference type="PANTHER" id="PTHR35115:SF1">
    <property type="entry name" value="PROTEIN IN CHLOROPLAST ATPASE BIOGENESIS, CHLOROPLASTIC"/>
    <property type="match status" value="1"/>
</dbReference>
<name>A0AAW1RKA2_9CHLO</name>
<reference evidence="1 2" key="1">
    <citation type="journal article" date="2024" name="Nat. Commun.">
        <title>Phylogenomics reveals the evolutionary origins of lichenization in chlorophyte algae.</title>
        <authorList>
            <person name="Puginier C."/>
            <person name="Libourel C."/>
            <person name="Otte J."/>
            <person name="Skaloud P."/>
            <person name="Haon M."/>
            <person name="Grisel S."/>
            <person name="Petersen M."/>
            <person name="Berrin J.G."/>
            <person name="Delaux P.M."/>
            <person name="Dal Grande F."/>
            <person name="Keller J."/>
        </authorList>
    </citation>
    <scope>NUCLEOTIDE SEQUENCE [LARGE SCALE GENOMIC DNA]</scope>
    <source>
        <strain evidence="1 2">SAG 245.80</strain>
    </source>
</reference>
<organism evidence="1 2">
    <name type="scientific">Elliptochloris bilobata</name>
    <dbReference type="NCBI Taxonomy" id="381761"/>
    <lineage>
        <taxon>Eukaryota</taxon>
        <taxon>Viridiplantae</taxon>
        <taxon>Chlorophyta</taxon>
        <taxon>core chlorophytes</taxon>
        <taxon>Trebouxiophyceae</taxon>
        <taxon>Trebouxiophyceae incertae sedis</taxon>
        <taxon>Elliptochloris clade</taxon>
        <taxon>Elliptochloris</taxon>
    </lineage>
</organism>
<dbReference type="PANTHER" id="PTHR35115">
    <property type="entry name" value="CYCLIN DELTA-3"/>
    <property type="match status" value="1"/>
</dbReference>
<protein>
    <submittedName>
        <fullName evidence="1">Uncharacterized protein</fullName>
    </submittedName>
</protein>
<gene>
    <name evidence="1" type="ORF">WJX81_003350</name>
</gene>
<dbReference type="AlphaFoldDB" id="A0AAW1RKA2"/>
<dbReference type="EMBL" id="JALJOU010000033">
    <property type="protein sequence ID" value="KAK9834153.1"/>
    <property type="molecule type" value="Genomic_DNA"/>
</dbReference>
<sequence>MPAAAENVTPRCTPTMACEHARYITEVAATPHPQRLDVLLRVLVAQGLQLTSPAERAGLHPLVVPLASGQAAGNGTTEVMGLLRWPEGSAARGLPVVSMAPGAPAVTLCARSTDEYVHRALAEEDERGGPGPLAAAAGEDGGALYEAGAVRSADLRARGLGAYLTRSGALFPDVAEALCRAHQERGDSLSALITAEWYMRGSHFPGWARPREYNAQLLAGIGRDEEARDSARMALRLPWWTLAGGFAAMAALAQLGSGAGDVQAALARQAASQGNLPPGMVAARDARQQELHEAAALLDLVSAGEGTWDAVRSPLAERYRRAGLAELAGFVSA</sequence>
<evidence type="ECO:0000313" key="1">
    <source>
        <dbReference type="EMBL" id="KAK9834153.1"/>
    </source>
</evidence>
<keyword evidence="2" id="KW-1185">Reference proteome</keyword>